<proteinExistence type="predicted"/>
<dbReference type="AlphaFoldDB" id="A0AAV0XXH8"/>
<comment type="caution">
    <text evidence="1">The sequence shown here is derived from an EMBL/GenBank/DDBJ whole genome shotgun (WGS) entry which is preliminary data.</text>
</comment>
<gene>
    <name evidence="1" type="ORF">MEUPH1_LOCUS26188</name>
</gene>
<protein>
    <recommendedName>
        <fullName evidence="3">Cysteine synthase</fullName>
    </recommendedName>
</protein>
<sequence length="101" mass="11513">MADPAVGMAKKAEIEEVKCKDGCFGYDIDAYFKKFRPDTDRQCTWTKDSCVKDTPHIHNENVNNKNEILPNILHAIGNTPLVKLNRIPRAEGIEFEICKHL</sequence>
<evidence type="ECO:0000313" key="1">
    <source>
        <dbReference type="EMBL" id="CAI6372294.1"/>
    </source>
</evidence>
<dbReference type="Gene3D" id="3.40.50.1100">
    <property type="match status" value="1"/>
</dbReference>
<organism evidence="1 2">
    <name type="scientific">Macrosiphum euphorbiae</name>
    <name type="common">potato aphid</name>
    <dbReference type="NCBI Taxonomy" id="13131"/>
    <lineage>
        <taxon>Eukaryota</taxon>
        <taxon>Metazoa</taxon>
        <taxon>Ecdysozoa</taxon>
        <taxon>Arthropoda</taxon>
        <taxon>Hexapoda</taxon>
        <taxon>Insecta</taxon>
        <taxon>Pterygota</taxon>
        <taxon>Neoptera</taxon>
        <taxon>Paraneoptera</taxon>
        <taxon>Hemiptera</taxon>
        <taxon>Sternorrhyncha</taxon>
        <taxon>Aphidomorpha</taxon>
        <taxon>Aphidoidea</taxon>
        <taxon>Aphididae</taxon>
        <taxon>Macrosiphini</taxon>
        <taxon>Macrosiphum</taxon>
    </lineage>
</organism>
<dbReference type="InterPro" id="IPR036052">
    <property type="entry name" value="TrpB-like_PALP_sf"/>
</dbReference>
<dbReference type="Proteomes" id="UP001160148">
    <property type="component" value="Unassembled WGS sequence"/>
</dbReference>
<evidence type="ECO:0000313" key="2">
    <source>
        <dbReference type="Proteomes" id="UP001160148"/>
    </source>
</evidence>
<accession>A0AAV0XXH8</accession>
<dbReference type="EMBL" id="CARXXK010001029">
    <property type="protein sequence ID" value="CAI6372294.1"/>
    <property type="molecule type" value="Genomic_DNA"/>
</dbReference>
<keyword evidence="2" id="KW-1185">Reference proteome</keyword>
<evidence type="ECO:0008006" key="3">
    <source>
        <dbReference type="Google" id="ProtNLM"/>
    </source>
</evidence>
<name>A0AAV0XXH8_9HEMI</name>
<reference evidence="1 2" key="1">
    <citation type="submission" date="2023-01" db="EMBL/GenBank/DDBJ databases">
        <authorList>
            <person name="Whitehead M."/>
        </authorList>
    </citation>
    <scope>NUCLEOTIDE SEQUENCE [LARGE SCALE GENOMIC DNA]</scope>
</reference>